<evidence type="ECO:0000313" key="1">
    <source>
        <dbReference type="EMBL" id="CAD8189474.1"/>
    </source>
</evidence>
<gene>
    <name evidence="1" type="ORF">POCTA_138.1.T0950075</name>
</gene>
<dbReference type="Proteomes" id="UP000683925">
    <property type="component" value="Unassembled WGS sequence"/>
</dbReference>
<accession>A0A8S1WGX3</accession>
<proteinExistence type="predicted"/>
<dbReference type="AlphaFoldDB" id="A0A8S1WGX3"/>
<keyword evidence="2" id="KW-1185">Reference proteome</keyword>
<name>A0A8S1WGX3_PAROT</name>
<evidence type="ECO:0000313" key="2">
    <source>
        <dbReference type="Proteomes" id="UP000683925"/>
    </source>
</evidence>
<dbReference type="EMBL" id="CAJJDP010000094">
    <property type="protein sequence ID" value="CAD8189474.1"/>
    <property type="molecule type" value="Genomic_DNA"/>
</dbReference>
<protein>
    <submittedName>
        <fullName evidence="1">Uncharacterized protein</fullName>
    </submittedName>
</protein>
<organism evidence="1 2">
    <name type="scientific">Paramecium octaurelia</name>
    <dbReference type="NCBI Taxonomy" id="43137"/>
    <lineage>
        <taxon>Eukaryota</taxon>
        <taxon>Sar</taxon>
        <taxon>Alveolata</taxon>
        <taxon>Ciliophora</taxon>
        <taxon>Intramacronucleata</taxon>
        <taxon>Oligohymenophorea</taxon>
        <taxon>Peniculida</taxon>
        <taxon>Parameciidae</taxon>
        <taxon>Paramecium</taxon>
    </lineage>
</organism>
<comment type="caution">
    <text evidence="1">The sequence shown here is derived from an EMBL/GenBank/DDBJ whole genome shotgun (WGS) entry which is preliminary data.</text>
</comment>
<sequence length="104" mass="12766">MKLIVVKYWQKDQLLHYIIKIFHQDQFIFLFLLLNLNNHQFKKVVNNLIQIAILMLKNICRGFQDSQHQQILRMIDITIDLRFQQQKNFHQKLKKQHKLILLQS</sequence>
<reference evidence="1" key="1">
    <citation type="submission" date="2021-01" db="EMBL/GenBank/DDBJ databases">
        <authorList>
            <consortium name="Genoscope - CEA"/>
            <person name="William W."/>
        </authorList>
    </citation>
    <scope>NUCLEOTIDE SEQUENCE</scope>
</reference>